<reference evidence="1" key="1">
    <citation type="journal article" date="2021" name="Genome Biol. Evol.">
        <title>A High-Quality Reference Genome for a Parasitic Bivalve with Doubly Uniparental Inheritance (Bivalvia: Unionida).</title>
        <authorList>
            <person name="Smith C.H."/>
        </authorList>
    </citation>
    <scope>NUCLEOTIDE SEQUENCE</scope>
    <source>
        <strain evidence="1">CHS0354</strain>
    </source>
</reference>
<name>A0AAE0VYE8_9BIVA</name>
<reference evidence="1" key="2">
    <citation type="journal article" date="2021" name="Genome Biol. Evol.">
        <title>Developing a high-quality reference genome for a parasitic bivalve with doubly uniparental inheritance (Bivalvia: Unionida).</title>
        <authorList>
            <person name="Smith C.H."/>
        </authorList>
    </citation>
    <scope>NUCLEOTIDE SEQUENCE</scope>
    <source>
        <strain evidence="1">CHS0354</strain>
        <tissue evidence="1">Mantle</tissue>
    </source>
</reference>
<evidence type="ECO:0000313" key="2">
    <source>
        <dbReference type="Proteomes" id="UP001195483"/>
    </source>
</evidence>
<dbReference type="EMBL" id="JAEAOA010000678">
    <property type="protein sequence ID" value="KAK3595273.1"/>
    <property type="molecule type" value="Genomic_DNA"/>
</dbReference>
<evidence type="ECO:0000313" key="1">
    <source>
        <dbReference type="EMBL" id="KAK3595273.1"/>
    </source>
</evidence>
<reference evidence="1" key="3">
    <citation type="submission" date="2023-05" db="EMBL/GenBank/DDBJ databases">
        <authorList>
            <person name="Smith C.H."/>
        </authorList>
    </citation>
    <scope>NUCLEOTIDE SEQUENCE</scope>
    <source>
        <strain evidence="1">CHS0354</strain>
        <tissue evidence="1">Mantle</tissue>
    </source>
</reference>
<proteinExistence type="predicted"/>
<keyword evidence="2" id="KW-1185">Reference proteome</keyword>
<protein>
    <submittedName>
        <fullName evidence="1">Uncharacterized protein</fullName>
    </submittedName>
</protein>
<dbReference type="Proteomes" id="UP001195483">
    <property type="component" value="Unassembled WGS sequence"/>
</dbReference>
<gene>
    <name evidence="1" type="ORF">CHS0354_010882</name>
</gene>
<dbReference type="AlphaFoldDB" id="A0AAE0VYE8"/>
<sequence length="85" mass="9895">MKIPRNINLDYTGYSFLRTLPPMTVRSASSTITEHMNGDEMARSRPEKQYQQQEILREFVDYDAQDINAASKHTVQHRHIANMSI</sequence>
<comment type="caution">
    <text evidence="1">The sequence shown here is derived from an EMBL/GenBank/DDBJ whole genome shotgun (WGS) entry which is preliminary data.</text>
</comment>
<accession>A0AAE0VYE8</accession>
<organism evidence="1 2">
    <name type="scientific">Potamilus streckersoni</name>
    <dbReference type="NCBI Taxonomy" id="2493646"/>
    <lineage>
        <taxon>Eukaryota</taxon>
        <taxon>Metazoa</taxon>
        <taxon>Spiralia</taxon>
        <taxon>Lophotrochozoa</taxon>
        <taxon>Mollusca</taxon>
        <taxon>Bivalvia</taxon>
        <taxon>Autobranchia</taxon>
        <taxon>Heteroconchia</taxon>
        <taxon>Palaeoheterodonta</taxon>
        <taxon>Unionida</taxon>
        <taxon>Unionoidea</taxon>
        <taxon>Unionidae</taxon>
        <taxon>Ambleminae</taxon>
        <taxon>Lampsilini</taxon>
        <taxon>Potamilus</taxon>
    </lineage>
</organism>